<feature type="compositionally biased region" description="Low complexity" evidence="1">
    <location>
        <begin position="70"/>
        <end position="84"/>
    </location>
</feature>
<feature type="compositionally biased region" description="Basic and acidic residues" evidence="1">
    <location>
        <begin position="52"/>
        <end position="68"/>
    </location>
</feature>
<proteinExistence type="predicted"/>
<feature type="region of interest" description="Disordered" evidence="1">
    <location>
        <begin position="34"/>
        <end position="123"/>
    </location>
</feature>
<reference evidence="2" key="1">
    <citation type="submission" date="2020-01" db="EMBL/GenBank/DDBJ databases">
        <authorList>
            <consortium name="DOE Joint Genome Institute"/>
            <person name="Haridas S."/>
            <person name="Albert R."/>
            <person name="Binder M."/>
            <person name="Bloem J."/>
            <person name="Labutti K."/>
            <person name="Salamov A."/>
            <person name="Andreopoulos B."/>
            <person name="Baker S.E."/>
            <person name="Barry K."/>
            <person name="Bills G."/>
            <person name="Bluhm B.H."/>
            <person name="Cannon C."/>
            <person name="Castanera R."/>
            <person name="Culley D.E."/>
            <person name="Daum C."/>
            <person name="Ezra D."/>
            <person name="Gonzalez J.B."/>
            <person name="Henrissat B."/>
            <person name="Kuo A."/>
            <person name="Liang C."/>
            <person name="Lipzen A."/>
            <person name="Lutzoni F."/>
            <person name="Magnuson J."/>
            <person name="Mondo S."/>
            <person name="Nolan M."/>
            <person name="Ohm R."/>
            <person name="Pangilinan J."/>
            <person name="Park H.-J."/>
            <person name="Ramirez L."/>
            <person name="Alfaro M."/>
            <person name="Sun H."/>
            <person name="Tritt A."/>
            <person name="Yoshinaga Y."/>
            <person name="Zwiers L.-H."/>
            <person name="Turgeon B.G."/>
            <person name="Goodwin S.B."/>
            <person name="Spatafora J.W."/>
            <person name="Crous P.W."/>
            <person name="Grigoriev I.V."/>
        </authorList>
    </citation>
    <scope>NUCLEOTIDE SEQUENCE</scope>
    <source>
        <strain evidence="2">IPT5</strain>
    </source>
</reference>
<keyword evidence="3" id="KW-1185">Reference proteome</keyword>
<organism evidence="2 3">
    <name type="scientific">Plenodomus tracheiphilus IPT5</name>
    <dbReference type="NCBI Taxonomy" id="1408161"/>
    <lineage>
        <taxon>Eukaryota</taxon>
        <taxon>Fungi</taxon>
        <taxon>Dikarya</taxon>
        <taxon>Ascomycota</taxon>
        <taxon>Pezizomycotina</taxon>
        <taxon>Dothideomycetes</taxon>
        <taxon>Pleosporomycetidae</taxon>
        <taxon>Pleosporales</taxon>
        <taxon>Pleosporineae</taxon>
        <taxon>Leptosphaeriaceae</taxon>
        <taxon>Plenodomus</taxon>
    </lineage>
</organism>
<protein>
    <submittedName>
        <fullName evidence="2">Uncharacterized protein</fullName>
    </submittedName>
</protein>
<evidence type="ECO:0000256" key="1">
    <source>
        <dbReference type="SAM" id="MobiDB-lite"/>
    </source>
</evidence>
<gene>
    <name evidence="2" type="ORF">T440DRAFT_470651</name>
</gene>
<feature type="compositionally biased region" description="Polar residues" evidence="1">
    <location>
        <begin position="85"/>
        <end position="100"/>
    </location>
</feature>
<dbReference type="Proteomes" id="UP000799423">
    <property type="component" value="Unassembled WGS sequence"/>
</dbReference>
<sequence length="123" mass="13600">MAITEVRLSRPLTSLWSSKRLCLWADREPISPALHTQANTPHTRPIATMAEVPKELRPSPVHIPRDPDLPSYTPTQAPPTYQTTLDVSSASTNQPSGPHASSSSSSKTSTTSRWQRLKDDKEE</sequence>
<evidence type="ECO:0000313" key="2">
    <source>
        <dbReference type="EMBL" id="KAF2847830.1"/>
    </source>
</evidence>
<dbReference type="AlphaFoldDB" id="A0A6A7AX54"/>
<evidence type="ECO:0000313" key="3">
    <source>
        <dbReference type="Proteomes" id="UP000799423"/>
    </source>
</evidence>
<accession>A0A6A7AX54</accession>
<name>A0A6A7AX54_9PLEO</name>
<dbReference type="EMBL" id="MU006322">
    <property type="protein sequence ID" value="KAF2847830.1"/>
    <property type="molecule type" value="Genomic_DNA"/>
</dbReference>
<feature type="compositionally biased region" description="Low complexity" evidence="1">
    <location>
        <begin position="101"/>
        <end position="112"/>
    </location>
</feature>